<evidence type="ECO:0000313" key="1">
    <source>
        <dbReference type="EMBL" id="SVC51078.1"/>
    </source>
</evidence>
<feature type="non-terminal residue" evidence="1">
    <location>
        <position position="146"/>
    </location>
</feature>
<reference evidence="1" key="1">
    <citation type="submission" date="2018-05" db="EMBL/GenBank/DDBJ databases">
        <authorList>
            <person name="Lanie J.A."/>
            <person name="Ng W.-L."/>
            <person name="Kazmierczak K.M."/>
            <person name="Andrzejewski T.M."/>
            <person name="Davidsen T.M."/>
            <person name="Wayne K.J."/>
            <person name="Tettelin H."/>
            <person name="Glass J.I."/>
            <person name="Rusch D."/>
            <person name="Podicherti R."/>
            <person name="Tsui H.-C.T."/>
            <person name="Winkler M.E."/>
        </authorList>
    </citation>
    <scope>NUCLEOTIDE SEQUENCE</scope>
</reference>
<name>A0A382MRL6_9ZZZZ</name>
<accession>A0A382MRL6</accession>
<protein>
    <submittedName>
        <fullName evidence="1">Uncharacterized protein</fullName>
    </submittedName>
</protein>
<dbReference type="AlphaFoldDB" id="A0A382MRL6"/>
<organism evidence="1">
    <name type="scientific">marine metagenome</name>
    <dbReference type="NCBI Taxonomy" id="408172"/>
    <lineage>
        <taxon>unclassified sequences</taxon>
        <taxon>metagenomes</taxon>
        <taxon>ecological metagenomes</taxon>
    </lineage>
</organism>
<proteinExistence type="predicted"/>
<dbReference type="EMBL" id="UINC01095191">
    <property type="protein sequence ID" value="SVC51078.1"/>
    <property type="molecule type" value="Genomic_DNA"/>
</dbReference>
<gene>
    <name evidence="1" type="ORF">METZ01_LOCUS303932</name>
</gene>
<sequence length="146" mass="16748">MKKLFTVLLFFPSIIYPEVDLVTLDNWNISSTNEHNLFISKQGEVNPDNFIGFQMNRPFCICANPVFNLKTDYEIEEGGIFEASIEVDLSKPFSIFFRILKVFESGNVFLRPLRFPSLTDSKIVEVKSKLANERFLTSGIQHAMDS</sequence>